<accession>A0A1G2CUF8</accession>
<dbReference type="InterPro" id="IPR028974">
    <property type="entry name" value="TSP_type-3_rpt"/>
</dbReference>
<evidence type="ECO:0000256" key="3">
    <source>
        <dbReference type="ARBA" id="ARBA00022729"/>
    </source>
</evidence>
<dbReference type="InterPro" id="IPR059100">
    <property type="entry name" value="TSP3_bac"/>
</dbReference>
<dbReference type="AlphaFoldDB" id="A0A1G2CUF8"/>
<keyword evidence="3 6" id="KW-0732">Signal</keyword>
<comment type="subcellular location">
    <subcellularLocation>
        <location evidence="1">Secreted</location>
    </subcellularLocation>
</comment>
<dbReference type="Pfam" id="PF18884">
    <property type="entry name" value="TSP3_bac"/>
    <property type="match status" value="1"/>
</dbReference>
<keyword evidence="5" id="KW-0472">Membrane</keyword>
<feature type="transmembrane region" description="Helical" evidence="5">
    <location>
        <begin position="312"/>
        <end position="333"/>
    </location>
</feature>
<evidence type="ECO:0000256" key="2">
    <source>
        <dbReference type="ARBA" id="ARBA00022525"/>
    </source>
</evidence>
<evidence type="ECO:0000313" key="8">
    <source>
        <dbReference type="Proteomes" id="UP000177122"/>
    </source>
</evidence>
<dbReference type="Gene3D" id="4.10.1080.10">
    <property type="entry name" value="TSP type-3 repeat"/>
    <property type="match status" value="1"/>
</dbReference>
<evidence type="ECO:0000256" key="1">
    <source>
        <dbReference type="ARBA" id="ARBA00004613"/>
    </source>
</evidence>
<dbReference type="EMBL" id="MHLI01000016">
    <property type="protein sequence ID" value="OGZ05004.1"/>
    <property type="molecule type" value="Genomic_DNA"/>
</dbReference>
<proteinExistence type="predicted"/>
<feature type="chain" id="PRO_5009582397" description="EF-hand domain-containing protein" evidence="6">
    <location>
        <begin position="23"/>
        <end position="334"/>
    </location>
</feature>
<feature type="signal peptide" evidence="6">
    <location>
        <begin position="1"/>
        <end position="22"/>
    </location>
</feature>
<comment type="caution">
    <text evidence="7">The sequence shown here is derived from an EMBL/GenBank/DDBJ whole genome shotgun (WGS) entry which is preliminary data.</text>
</comment>
<gene>
    <name evidence="7" type="ORF">A2845_01865</name>
</gene>
<reference evidence="7 8" key="1">
    <citation type="journal article" date="2016" name="Nat. Commun.">
        <title>Thousands of microbial genomes shed light on interconnected biogeochemical processes in an aquifer system.</title>
        <authorList>
            <person name="Anantharaman K."/>
            <person name="Brown C.T."/>
            <person name="Hug L.A."/>
            <person name="Sharon I."/>
            <person name="Castelle C.J."/>
            <person name="Probst A.J."/>
            <person name="Thomas B.C."/>
            <person name="Singh A."/>
            <person name="Wilkins M.J."/>
            <person name="Karaoz U."/>
            <person name="Brodie E.L."/>
            <person name="Williams K.H."/>
            <person name="Hubbard S.S."/>
            <person name="Banfield J.F."/>
        </authorList>
    </citation>
    <scope>NUCLEOTIDE SEQUENCE [LARGE SCALE GENOMIC DNA]</scope>
</reference>
<dbReference type="SUPFAM" id="SSF103647">
    <property type="entry name" value="TSP type-3 repeat"/>
    <property type="match status" value="1"/>
</dbReference>
<name>A0A1G2CUF8_9BACT</name>
<sequence length="334" mass="36436">MLRRILSIFLFCLLLTPVLVQAETVPAGVADRALWFSKEPFFEGESITIYTLLFNSSGNQLSGTLTLYDGTTTISAKTFSVMGGGASSVVAFPWRVTSGSHVFTAAITSKEFLTTTLSQTSDTVSTPKSGEVKRFADLDTDIDGLGNKIDSDDDNDGLADLEEKKTGTNPLVSDTDGDGIIDKLDPHPLVKEVTKKILEPETALAAEPATLPTAVTDKLPEPVLNTAIPVIGAIESYRLKQETAGEASLQKTIGELALLRATSSVAYANPAKPTGWEVFKEGALSEQVIRTPFQYVKLLFQILWQSILGNTYIFYLLLLFFVYNIVRFIWGIFF</sequence>
<evidence type="ECO:0000256" key="4">
    <source>
        <dbReference type="ARBA" id="ARBA00022837"/>
    </source>
</evidence>
<organism evidence="7 8">
    <name type="scientific">Candidatus Lloydbacteria bacterium RIFCSPHIGHO2_01_FULL_49_22</name>
    <dbReference type="NCBI Taxonomy" id="1798658"/>
    <lineage>
        <taxon>Bacteria</taxon>
        <taxon>Candidatus Lloydiibacteriota</taxon>
    </lineage>
</organism>
<evidence type="ECO:0000256" key="6">
    <source>
        <dbReference type="SAM" id="SignalP"/>
    </source>
</evidence>
<keyword evidence="4" id="KW-0106">Calcium</keyword>
<dbReference type="GO" id="GO:0005509">
    <property type="term" value="F:calcium ion binding"/>
    <property type="evidence" value="ECO:0007669"/>
    <property type="project" value="InterPro"/>
</dbReference>
<dbReference type="Proteomes" id="UP000177122">
    <property type="component" value="Unassembled WGS sequence"/>
</dbReference>
<evidence type="ECO:0000313" key="7">
    <source>
        <dbReference type="EMBL" id="OGZ05004.1"/>
    </source>
</evidence>
<evidence type="ECO:0008006" key="9">
    <source>
        <dbReference type="Google" id="ProtNLM"/>
    </source>
</evidence>
<evidence type="ECO:0000256" key="5">
    <source>
        <dbReference type="SAM" id="Phobius"/>
    </source>
</evidence>
<keyword evidence="5" id="KW-0812">Transmembrane</keyword>
<protein>
    <recommendedName>
        <fullName evidence="9">EF-hand domain-containing protein</fullName>
    </recommendedName>
</protein>
<keyword evidence="2" id="KW-0964">Secreted</keyword>
<keyword evidence="5" id="KW-1133">Transmembrane helix</keyword>